<reference evidence="2 3" key="1">
    <citation type="submission" date="2019-02" db="EMBL/GenBank/DDBJ databases">
        <title>Deep-cultivation of Planctomycetes and their phenomic and genomic characterization uncovers novel biology.</title>
        <authorList>
            <person name="Wiegand S."/>
            <person name="Jogler M."/>
            <person name="Boedeker C."/>
            <person name="Pinto D."/>
            <person name="Vollmers J."/>
            <person name="Rivas-Marin E."/>
            <person name="Kohn T."/>
            <person name="Peeters S.H."/>
            <person name="Heuer A."/>
            <person name="Rast P."/>
            <person name="Oberbeckmann S."/>
            <person name="Bunk B."/>
            <person name="Jeske O."/>
            <person name="Meyerdierks A."/>
            <person name="Storesund J.E."/>
            <person name="Kallscheuer N."/>
            <person name="Luecker S."/>
            <person name="Lage O.M."/>
            <person name="Pohl T."/>
            <person name="Merkel B.J."/>
            <person name="Hornburger P."/>
            <person name="Mueller R.-W."/>
            <person name="Bruemmer F."/>
            <person name="Labrenz M."/>
            <person name="Spormann A.M."/>
            <person name="Op den Camp H."/>
            <person name="Overmann J."/>
            <person name="Amann R."/>
            <person name="Jetten M.S.M."/>
            <person name="Mascher T."/>
            <person name="Medema M.H."/>
            <person name="Devos D.P."/>
            <person name="Kaster A.-K."/>
            <person name="Ovreas L."/>
            <person name="Rohde M."/>
            <person name="Galperin M.Y."/>
            <person name="Jogler C."/>
        </authorList>
    </citation>
    <scope>NUCLEOTIDE SEQUENCE [LARGE SCALE GENOMIC DNA]</scope>
    <source>
        <strain evidence="2 3">K23_9</strain>
    </source>
</reference>
<dbReference type="PANTHER" id="PTHR16026">
    <property type="entry name" value="CARTILAGE ACIDIC PROTEIN 1"/>
    <property type="match status" value="1"/>
</dbReference>
<dbReference type="InterPro" id="IPR028994">
    <property type="entry name" value="Integrin_alpha_N"/>
</dbReference>
<dbReference type="Pfam" id="PF07593">
    <property type="entry name" value="UnbV_ASPIC"/>
    <property type="match status" value="1"/>
</dbReference>
<dbReference type="AlphaFoldDB" id="A0A517NT51"/>
<name>A0A517NT51_9BACT</name>
<dbReference type="Proteomes" id="UP000319817">
    <property type="component" value="Chromosome"/>
</dbReference>
<proteinExistence type="predicted"/>
<dbReference type="InterPro" id="IPR011519">
    <property type="entry name" value="UnbV_ASPIC"/>
</dbReference>
<protein>
    <submittedName>
        <fullName evidence="2">ASPIC and UnbV</fullName>
    </submittedName>
</protein>
<dbReference type="InterPro" id="IPR027039">
    <property type="entry name" value="Crtac1"/>
</dbReference>
<organism evidence="2 3">
    <name type="scientific">Stieleria marina</name>
    <dbReference type="NCBI Taxonomy" id="1930275"/>
    <lineage>
        <taxon>Bacteria</taxon>
        <taxon>Pseudomonadati</taxon>
        <taxon>Planctomycetota</taxon>
        <taxon>Planctomycetia</taxon>
        <taxon>Pirellulales</taxon>
        <taxon>Pirellulaceae</taxon>
        <taxon>Stieleria</taxon>
    </lineage>
</organism>
<dbReference type="PANTHER" id="PTHR16026:SF0">
    <property type="entry name" value="CARTILAGE ACIDIC PROTEIN 1"/>
    <property type="match status" value="1"/>
</dbReference>
<evidence type="ECO:0000313" key="2">
    <source>
        <dbReference type="EMBL" id="QDT10296.1"/>
    </source>
</evidence>
<gene>
    <name evidence="2" type="ORF">K239x_22520</name>
</gene>
<sequence>MTQPMNRTCTHPKLGEVDEAAGEFWVGNAFQIVEEGENLSAYERNRLYLGVDGSDFIDGSFTSNVDIDSDSRSVIAADINQDGALDLLVASVGGGPLRLFLNRIPQKNRLRLSLEGVESNRLGIGTRLIARVGDRRVVRDVFPANGFMGQAPAIVDLGIGDADRIDELSIRWPSGKHQILKDVDPSKSLHVVEGVAPK</sequence>
<dbReference type="SUPFAM" id="SSF69318">
    <property type="entry name" value="Integrin alpha N-terminal domain"/>
    <property type="match status" value="1"/>
</dbReference>
<evidence type="ECO:0000313" key="3">
    <source>
        <dbReference type="Proteomes" id="UP000319817"/>
    </source>
</evidence>
<keyword evidence="3" id="KW-1185">Reference proteome</keyword>
<feature type="domain" description="ASPIC/UnbV" evidence="1">
    <location>
        <begin position="123"/>
        <end position="189"/>
    </location>
</feature>
<dbReference type="EMBL" id="CP036526">
    <property type="protein sequence ID" value="QDT10296.1"/>
    <property type="molecule type" value="Genomic_DNA"/>
</dbReference>
<accession>A0A517NT51</accession>
<evidence type="ECO:0000259" key="1">
    <source>
        <dbReference type="Pfam" id="PF07593"/>
    </source>
</evidence>
<dbReference type="OrthoDB" id="5287961at2"/>